<organism evidence="2 3">
    <name type="scientific">Aduncisulcus paluster</name>
    <dbReference type="NCBI Taxonomy" id="2918883"/>
    <lineage>
        <taxon>Eukaryota</taxon>
        <taxon>Metamonada</taxon>
        <taxon>Carpediemonas-like organisms</taxon>
        <taxon>Aduncisulcus</taxon>
    </lineage>
</organism>
<evidence type="ECO:0008006" key="4">
    <source>
        <dbReference type="Google" id="ProtNLM"/>
    </source>
</evidence>
<dbReference type="EMBL" id="BQXS01011169">
    <property type="protein sequence ID" value="GKT36230.1"/>
    <property type="molecule type" value="Genomic_DNA"/>
</dbReference>
<proteinExistence type="predicted"/>
<feature type="region of interest" description="Disordered" evidence="1">
    <location>
        <begin position="107"/>
        <end position="150"/>
    </location>
</feature>
<gene>
    <name evidence="2" type="ORF">ADUPG1_009236</name>
</gene>
<feature type="compositionally biased region" description="Basic residues" evidence="1">
    <location>
        <begin position="130"/>
        <end position="149"/>
    </location>
</feature>
<sequence>PDKKAVRRLPEGKVLHGVSGVLKNPEKRKTLEELLKDQAKREKRLKHQKYRENRKVIKERRLAMSKQKRKAFYESDQYKKQQEELWKKKVESASRIDKLKKLELKQMSIREEQRKEEQKKKKEQEEERIRKVRARNAKRHRHMTKKGHQLKTSGIIFDMLKSLENEVKE</sequence>
<evidence type="ECO:0000256" key="1">
    <source>
        <dbReference type="SAM" id="MobiDB-lite"/>
    </source>
</evidence>
<protein>
    <recommendedName>
        <fullName evidence="4">rRNA-processing protein FYV7</fullName>
    </recommendedName>
</protein>
<feature type="compositionally biased region" description="Basic and acidic residues" evidence="1">
    <location>
        <begin position="107"/>
        <end position="129"/>
    </location>
</feature>
<name>A0ABQ5KUT9_9EUKA</name>
<evidence type="ECO:0000313" key="3">
    <source>
        <dbReference type="Proteomes" id="UP001057375"/>
    </source>
</evidence>
<keyword evidence="3" id="KW-1185">Reference proteome</keyword>
<comment type="caution">
    <text evidence="2">The sequence shown here is derived from an EMBL/GenBank/DDBJ whole genome shotgun (WGS) entry which is preliminary data.</text>
</comment>
<dbReference type="Proteomes" id="UP001057375">
    <property type="component" value="Unassembled WGS sequence"/>
</dbReference>
<evidence type="ECO:0000313" key="2">
    <source>
        <dbReference type="EMBL" id="GKT36230.1"/>
    </source>
</evidence>
<reference evidence="2" key="1">
    <citation type="submission" date="2022-03" db="EMBL/GenBank/DDBJ databases">
        <title>Draft genome sequence of Aduncisulcus paluster, a free-living microaerophilic Fornicata.</title>
        <authorList>
            <person name="Yuyama I."/>
            <person name="Kume K."/>
            <person name="Tamura T."/>
            <person name="Inagaki Y."/>
            <person name="Hashimoto T."/>
        </authorList>
    </citation>
    <scope>NUCLEOTIDE SEQUENCE</scope>
    <source>
        <strain evidence="2">NY0171</strain>
    </source>
</reference>
<accession>A0ABQ5KUT9</accession>
<feature type="non-terminal residue" evidence="2">
    <location>
        <position position="1"/>
    </location>
</feature>